<dbReference type="AlphaFoldDB" id="A0A1I7JMQ0"/>
<evidence type="ECO:0000313" key="1">
    <source>
        <dbReference type="EMBL" id="SFU86439.1"/>
    </source>
</evidence>
<dbReference type="STRING" id="343013.SAMN04489707_10284"/>
<keyword evidence="2" id="KW-1185">Reference proteome</keyword>
<gene>
    <name evidence="1" type="ORF">SAMN04489707_10284</name>
</gene>
<accession>A0A1I7JMQ0</accession>
<dbReference type="OrthoDB" id="7605626at2"/>
<dbReference type="EMBL" id="FPBX01000028">
    <property type="protein sequence ID" value="SFU86439.1"/>
    <property type="molecule type" value="Genomic_DNA"/>
</dbReference>
<reference evidence="1 2" key="1">
    <citation type="submission" date="2016-10" db="EMBL/GenBank/DDBJ databases">
        <authorList>
            <person name="de Groot N.N."/>
        </authorList>
    </citation>
    <scope>NUCLEOTIDE SEQUENCE [LARGE SCALE GENOMIC DNA]</scope>
    <source>
        <strain evidence="1 2">R-24608</strain>
    </source>
</reference>
<organism evidence="1 2">
    <name type="scientific">Paenacidovorax caeni</name>
    <dbReference type="NCBI Taxonomy" id="343013"/>
    <lineage>
        <taxon>Bacteria</taxon>
        <taxon>Pseudomonadati</taxon>
        <taxon>Pseudomonadota</taxon>
        <taxon>Betaproteobacteria</taxon>
        <taxon>Burkholderiales</taxon>
        <taxon>Comamonadaceae</taxon>
        <taxon>Paenacidovorax</taxon>
    </lineage>
</organism>
<dbReference type="RefSeq" id="WP_139235453.1">
    <property type="nucleotide sequence ID" value="NZ_CYIG01000023.1"/>
</dbReference>
<sequence>MKGKQADLFAEISSSSRRRLQSFAECAAAIDGLFQDAVKHEGNTAFTSYIEFARRMSNLSVYNAMLVRVQRPGAAAVATEKKWNSIQRHVRPGAIPIVVLRPFGPVSFLYEVADTDGFPLPGEDANPFVARGEMHEVEWGHLLKHHREKNAIRIEERNFGALLAGNARNLQAKPSLVPDVAQTEWLVQLNQNHTIPTRFATLAHELGHIFCGHCGPDPKGRWPDRSSLPYEVHETEAEAVAYLAASRRGLDVASMEYLSELIKKVDFRQVSLYAIFEAANRVETRMSEG</sequence>
<name>A0A1I7JMQ0_9BURK</name>
<proteinExistence type="predicted"/>
<evidence type="ECO:0000313" key="2">
    <source>
        <dbReference type="Proteomes" id="UP000183656"/>
    </source>
</evidence>
<protein>
    <submittedName>
        <fullName evidence="1">Uncharacterized protein</fullName>
    </submittedName>
</protein>
<dbReference type="Proteomes" id="UP000183656">
    <property type="component" value="Unassembled WGS sequence"/>
</dbReference>